<protein>
    <recommendedName>
        <fullName evidence="4">DUF2157 domain-containing protein</fullName>
    </recommendedName>
</protein>
<evidence type="ECO:0000313" key="3">
    <source>
        <dbReference type="Proteomes" id="UP000237423"/>
    </source>
</evidence>
<feature type="transmembrane region" description="Helical" evidence="1">
    <location>
        <begin position="30"/>
        <end position="48"/>
    </location>
</feature>
<dbReference type="AlphaFoldDB" id="A0A2S5CSB5"/>
<evidence type="ECO:0008006" key="4">
    <source>
        <dbReference type="Google" id="ProtNLM"/>
    </source>
</evidence>
<feature type="transmembrane region" description="Helical" evidence="1">
    <location>
        <begin position="346"/>
        <end position="364"/>
    </location>
</feature>
<gene>
    <name evidence="2" type="ORF">AADEFJLK_00714</name>
</gene>
<evidence type="ECO:0000313" key="2">
    <source>
        <dbReference type="EMBL" id="POZ53678.1"/>
    </source>
</evidence>
<feature type="transmembrane region" description="Helical" evidence="1">
    <location>
        <begin position="89"/>
        <end position="112"/>
    </location>
</feature>
<feature type="transmembrane region" description="Helical" evidence="1">
    <location>
        <begin position="269"/>
        <end position="287"/>
    </location>
</feature>
<sequence length="436" mass="47435">MYAYKLDSNPEPILDTATHPPALATQIIGYLRWAGTGLIVISAIGFMLQSRADLLPAYRYWIGLGLTLLLCAGGMICRYGLKETTGARIFFALGVAFLPVQVSQVSAMLYAFSQGSLALQLPYHWLQFGNVSPSLIAADFIITVLLLVLVGYAGFAMLARRQVKRLLQALLLGSFLLLLPVRDAYWPPILITLLFFALRAVEQQLRQDSTLRLGEGLTARVLLSLPLLILIGRSLLHPASCLLGIVLAFITAVTCILDLKHYTKSASIIDAGQFVGTLAALLAWLNVTDTLLGLGYQHYGLLLPAALLLFILSMYVDRYSATYRLLGAVLACGLITGSLLDGQAFAPLLALATGLSLSVVGLRYHEKVPFFAGHLCCLGGVLFYCGYAIDAYQQAPWLSTIGLGLAVLLAASYLEKRQQHIIGKVDAYWHELQSWG</sequence>
<keyword evidence="1" id="KW-1133">Transmembrane helix</keyword>
<evidence type="ECO:0000256" key="1">
    <source>
        <dbReference type="SAM" id="Phobius"/>
    </source>
</evidence>
<proteinExistence type="predicted"/>
<reference evidence="2 3" key="1">
    <citation type="submission" date="2017-11" db="EMBL/GenBank/DDBJ databases">
        <title>Draft Genome Sequence of Methylobacter psychrotolerans Sph1T, an Obligate Methanotroph from Low-Temperature Environments.</title>
        <authorList>
            <person name="Oshkin I.Y."/>
            <person name="Miroshnikov K."/>
            <person name="Belova S.E."/>
            <person name="Korzhenkov A."/>
            <person name="Toshchakov S.V."/>
            <person name="Dedysh S.N."/>
        </authorList>
    </citation>
    <scope>NUCLEOTIDE SEQUENCE [LARGE SCALE GENOMIC DNA]</scope>
    <source>
        <strain evidence="2 3">Sph1</strain>
    </source>
</reference>
<dbReference type="EMBL" id="PGFZ01000001">
    <property type="protein sequence ID" value="POZ53678.1"/>
    <property type="molecule type" value="Genomic_DNA"/>
</dbReference>
<feature type="transmembrane region" description="Helical" evidence="1">
    <location>
        <begin position="299"/>
        <end position="316"/>
    </location>
</feature>
<comment type="caution">
    <text evidence="2">The sequence shown here is derived from an EMBL/GenBank/DDBJ whole genome shotgun (WGS) entry which is preliminary data.</text>
</comment>
<keyword evidence="1" id="KW-0472">Membrane</keyword>
<name>A0A2S5CSB5_9GAMM</name>
<feature type="transmembrane region" description="Helical" evidence="1">
    <location>
        <begin position="237"/>
        <end position="257"/>
    </location>
</feature>
<organism evidence="2 3">
    <name type="scientific">Methylovulum psychrotolerans</name>
    <dbReference type="NCBI Taxonomy" id="1704499"/>
    <lineage>
        <taxon>Bacteria</taxon>
        <taxon>Pseudomonadati</taxon>
        <taxon>Pseudomonadota</taxon>
        <taxon>Gammaproteobacteria</taxon>
        <taxon>Methylococcales</taxon>
        <taxon>Methylococcaceae</taxon>
        <taxon>Methylovulum</taxon>
    </lineage>
</organism>
<dbReference type="Proteomes" id="UP000237423">
    <property type="component" value="Unassembled WGS sequence"/>
</dbReference>
<feature type="transmembrane region" description="Helical" evidence="1">
    <location>
        <begin position="323"/>
        <end position="340"/>
    </location>
</feature>
<dbReference type="RefSeq" id="WP_211299134.1">
    <property type="nucleotide sequence ID" value="NZ_PGFZ01000001.1"/>
</dbReference>
<feature type="transmembrane region" description="Helical" evidence="1">
    <location>
        <begin position="371"/>
        <end position="389"/>
    </location>
</feature>
<feature type="transmembrane region" description="Helical" evidence="1">
    <location>
        <begin position="395"/>
        <end position="414"/>
    </location>
</feature>
<feature type="transmembrane region" description="Helical" evidence="1">
    <location>
        <begin position="60"/>
        <end position="77"/>
    </location>
</feature>
<keyword evidence="1" id="KW-0812">Transmembrane</keyword>
<accession>A0A2S5CSB5</accession>
<feature type="transmembrane region" description="Helical" evidence="1">
    <location>
        <begin position="132"/>
        <end position="155"/>
    </location>
</feature>